<gene>
    <name evidence="9" type="ORF">SAE02_11390</name>
</gene>
<dbReference type="RefSeq" id="WP_044426010.1">
    <property type="nucleotide sequence ID" value="NZ_BJYZ01000003.1"/>
</dbReference>
<comment type="subcellular location">
    <subcellularLocation>
        <location evidence="1">Membrane</location>
    </subcellularLocation>
</comment>
<evidence type="ECO:0000313" key="10">
    <source>
        <dbReference type="Proteomes" id="UP000321523"/>
    </source>
</evidence>
<evidence type="ECO:0000313" key="9">
    <source>
        <dbReference type="EMBL" id="GEO36991.1"/>
    </source>
</evidence>
<feature type="domain" description="Peptidase S49" evidence="8">
    <location>
        <begin position="366"/>
        <end position="515"/>
    </location>
</feature>
<evidence type="ECO:0000256" key="3">
    <source>
        <dbReference type="ARBA" id="ARBA00022670"/>
    </source>
</evidence>
<evidence type="ECO:0000259" key="8">
    <source>
        <dbReference type="Pfam" id="PF01343"/>
    </source>
</evidence>
<feature type="active site" description="Proton donor/acceptor" evidence="7">
    <location>
        <position position="187"/>
    </location>
</feature>
<feature type="domain" description="Peptidase S49" evidence="8">
    <location>
        <begin position="137"/>
        <end position="267"/>
    </location>
</feature>
<dbReference type="InterPro" id="IPR004634">
    <property type="entry name" value="Pept_S49_pIV"/>
</dbReference>
<dbReference type="AlphaFoldDB" id="A0A512DKJ0"/>
<dbReference type="GO" id="GO:0006465">
    <property type="term" value="P:signal peptide processing"/>
    <property type="evidence" value="ECO:0007669"/>
    <property type="project" value="InterPro"/>
</dbReference>
<proteinExistence type="inferred from homology"/>
<dbReference type="GO" id="GO:0008236">
    <property type="term" value="F:serine-type peptidase activity"/>
    <property type="evidence" value="ECO:0007669"/>
    <property type="project" value="UniProtKB-KW"/>
</dbReference>
<sequence length="585" mass="63156">MFRFFVRLFALVGFVVVLVAAGGGYYAWRLWEQREPMPESIVLDLNLDQPLEEHGAGGKLSDTLFSRGDTLRDIVDALDRGRTDPRVKGVVARIGGDRFGTGKSQELRAAIQRFRASGRFAFAFSESFGELGPGDRSYYVASAFDRIWLQPVGLVGLTGLGASVPFARGALDELGVQPELRHREEYKSFMNTFTERGFTEPHREMMEALLGDLQEQLVSGIAQGRSIDPAALRQLIDRGPFLDREALDAKLIDRIGYYDEVTDAARERGGANSELLETADYLDAAGPPHRTGPTIAVIYGTGSIQRGSNGVDPLMGGTSMGSDDIADAFAEAAEDPDVRAILFRIDSGGGSAVASESIRRALVKAKLSGKPVVVSMGEAAASGGYWIAMNADKIVAHPGTLTGSVGVVAGKMVTADLWNRFGIEWGQITRGQNAGMWSSLSPYSESESKRLDTILDDIYGAFVRNIAEARKLPAASVRDIAKGRVWTGSQAKALGLVDELGDMDTALGFAREAAGLPRDADVTLEPFPKPEPQWLQALDLITGRSEARSVSAVLTEIHPLLRDLGALVRDPSRDTLKMPPTGLVR</sequence>
<evidence type="ECO:0000256" key="2">
    <source>
        <dbReference type="ARBA" id="ARBA00008683"/>
    </source>
</evidence>
<name>A0A512DKJ0_9PROT</name>
<accession>A0A512DKJ0</accession>
<dbReference type="InterPro" id="IPR004635">
    <property type="entry name" value="Pept_S49_SppA"/>
</dbReference>
<feature type="active site" description="Nucleophile" evidence="7">
    <location>
        <position position="382"/>
    </location>
</feature>
<dbReference type="NCBIfam" id="TIGR00706">
    <property type="entry name" value="SppA_dom"/>
    <property type="match status" value="1"/>
</dbReference>
<dbReference type="InterPro" id="IPR002142">
    <property type="entry name" value="Peptidase_S49"/>
</dbReference>
<dbReference type="Gene3D" id="6.20.330.10">
    <property type="match status" value="1"/>
</dbReference>
<comment type="similarity">
    <text evidence="2">Belongs to the peptidase S49 family.</text>
</comment>
<dbReference type="GO" id="GO:0016020">
    <property type="term" value="C:membrane"/>
    <property type="evidence" value="ECO:0007669"/>
    <property type="project" value="UniProtKB-SubCell"/>
</dbReference>
<dbReference type="Gene3D" id="3.90.226.10">
    <property type="entry name" value="2-enoyl-CoA Hydratase, Chain A, domain 1"/>
    <property type="match status" value="2"/>
</dbReference>
<protein>
    <submittedName>
        <fullName evidence="9">Protease</fullName>
    </submittedName>
</protein>
<keyword evidence="4" id="KW-0378">Hydrolase</keyword>
<dbReference type="InterPro" id="IPR047272">
    <property type="entry name" value="S49_SppA_C"/>
</dbReference>
<dbReference type="OrthoDB" id="9764363at2"/>
<dbReference type="SUPFAM" id="SSF52096">
    <property type="entry name" value="ClpP/crotonase"/>
    <property type="match status" value="2"/>
</dbReference>
<keyword evidence="6" id="KW-0472">Membrane</keyword>
<dbReference type="Proteomes" id="UP000321523">
    <property type="component" value="Unassembled WGS sequence"/>
</dbReference>
<dbReference type="PANTHER" id="PTHR33209:SF1">
    <property type="entry name" value="PEPTIDASE S49 DOMAIN-CONTAINING PROTEIN"/>
    <property type="match status" value="1"/>
</dbReference>
<evidence type="ECO:0000256" key="4">
    <source>
        <dbReference type="ARBA" id="ARBA00022801"/>
    </source>
</evidence>
<keyword evidence="5" id="KW-0720">Serine protease</keyword>
<evidence type="ECO:0000256" key="6">
    <source>
        <dbReference type="ARBA" id="ARBA00023136"/>
    </source>
</evidence>
<keyword evidence="3 9" id="KW-0645">Protease</keyword>
<dbReference type="PIRSF" id="PIRSF001217">
    <property type="entry name" value="Protease_4_SppA"/>
    <property type="match status" value="1"/>
</dbReference>
<keyword evidence="10" id="KW-1185">Reference proteome</keyword>
<dbReference type="PANTHER" id="PTHR33209">
    <property type="entry name" value="PROTEASE 4"/>
    <property type="match status" value="1"/>
</dbReference>
<dbReference type="Pfam" id="PF01343">
    <property type="entry name" value="Peptidase_S49"/>
    <property type="match status" value="2"/>
</dbReference>
<dbReference type="CDD" id="cd07023">
    <property type="entry name" value="S49_Sppa_N_C"/>
    <property type="match status" value="1"/>
</dbReference>
<evidence type="ECO:0000256" key="5">
    <source>
        <dbReference type="ARBA" id="ARBA00022825"/>
    </source>
</evidence>
<organism evidence="9 10">
    <name type="scientific">Skermanella aerolata</name>
    <dbReference type="NCBI Taxonomy" id="393310"/>
    <lineage>
        <taxon>Bacteria</taxon>
        <taxon>Pseudomonadati</taxon>
        <taxon>Pseudomonadota</taxon>
        <taxon>Alphaproteobacteria</taxon>
        <taxon>Rhodospirillales</taxon>
        <taxon>Azospirillaceae</taxon>
        <taxon>Skermanella</taxon>
    </lineage>
</organism>
<comment type="caution">
    <text evidence="9">The sequence shown here is derived from an EMBL/GenBank/DDBJ whole genome shotgun (WGS) entry which is preliminary data.</text>
</comment>
<dbReference type="CDD" id="cd07018">
    <property type="entry name" value="S49_SppA_67K_type"/>
    <property type="match status" value="1"/>
</dbReference>
<dbReference type="EMBL" id="BJYZ01000003">
    <property type="protein sequence ID" value="GEO36991.1"/>
    <property type="molecule type" value="Genomic_DNA"/>
</dbReference>
<dbReference type="InterPro" id="IPR029045">
    <property type="entry name" value="ClpP/crotonase-like_dom_sf"/>
</dbReference>
<evidence type="ECO:0000256" key="7">
    <source>
        <dbReference type="PIRSR" id="PIRSR001217-1"/>
    </source>
</evidence>
<reference evidence="9 10" key="1">
    <citation type="submission" date="2019-07" db="EMBL/GenBank/DDBJ databases">
        <title>Whole genome shotgun sequence of Skermanella aerolata NBRC 106429.</title>
        <authorList>
            <person name="Hosoyama A."/>
            <person name="Uohara A."/>
            <person name="Ohji S."/>
            <person name="Ichikawa N."/>
        </authorList>
    </citation>
    <scope>NUCLEOTIDE SEQUENCE [LARGE SCALE GENOMIC DNA]</scope>
    <source>
        <strain evidence="9 10">NBRC 106429</strain>
    </source>
</reference>
<evidence type="ECO:0000256" key="1">
    <source>
        <dbReference type="ARBA" id="ARBA00004370"/>
    </source>
</evidence>
<dbReference type="InterPro" id="IPR047217">
    <property type="entry name" value="S49_SppA_67K_type_N"/>
</dbReference>